<name>A0A1L5PV84_PSEPU</name>
<dbReference type="InterPro" id="IPR019734">
    <property type="entry name" value="TPR_rpt"/>
</dbReference>
<dbReference type="PANTHER" id="PTHR12558">
    <property type="entry name" value="CELL DIVISION CYCLE 16,23,27"/>
    <property type="match status" value="1"/>
</dbReference>
<dbReference type="PROSITE" id="PS51257">
    <property type="entry name" value="PROKAR_LIPOPROTEIN"/>
    <property type="match status" value="1"/>
</dbReference>
<reference evidence="2 3" key="1">
    <citation type="submission" date="2016-12" db="EMBL/GenBank/DDBJ databases">
        <title>Draft Genome Sequence of Mercury Resistant Pseudomonas DRA525.</title>
        <authorList>
            <person name="Drace K.M."/>
        </authorList>
    </citation>
    <scope>NUCLEOTIDE SEQUENCE [LARGE SCALE GENOMIC DNA]</scope>
    <source>
        <strain evidence="2 3">DRA525</strain>
    </source>
</reference>
<feature type="repeat" description="TPR" evidence="1">
    <location>
        <begin position="270"/>
        <end position="303"/>
    </location>
</feature>
<dbReference type="InterPro" id="IPR011990">
    <property type="entry name" value="TPR-like_helical_dom_sf"/>
</dbReference>
<protein>
    <submittedName>
        <fullName evidence="2">Tfp pilus assembly protein PilF</fullName>
    </submittedName>
</protein>
<dbReference type="SMART" id="SM00028">
    <property type="entry name" value="TPR"/>
    <property type="match status" value="6"/>
</dbReference>
<organism evidence="2 3">
    <name type="scientific">Pseudomonas putida</name>
    <name type="common">Arthrobacter siderocapsulatus</name>
    <dbReference type="NCBI Taxonomy" id="303"/>
    <lineage>
        <taxon>Bacteria</taxon>
        <taxon>Pseudomonadati</taxon>
        <taxon>Pseudomonadota</taxon>
        <taxon>Gammaproteobacteria</taxon>
        <taxon>Pseudomonadales</taxon>
        <taxon>Pseudomonadaceae</taxon>
        <taxon>Pseudomonas</taxon>
    </lineage>
</organism>
<gene>
    <name evidence="2" type="ORF">BL240_22555</name>
</gene>
<dbReference type="Proteomes" id="UP000185146">
    <property type="component" value="Chromosome"/>
</dbReference>
<dbReference type="Gene3D" id="1.25.40.10">
    <property type="entry name" value="Tetratricopeptide repeat domain"/>
    <property type="match status" value="2"/>
</dbReference>
<dbReference type="SUPFAM" id="SSF48452">
    <property type="entry name" value="TPR-like"/>
    <property type="match status" value="1"/>
</dbReference>
<evidence type="ECO:0000313" key="3">
    <source>
        <dbReference type="Proteomes" id="UP000185146"/>
    </source>
</evidence>
<proteinExistence type="predicted"/>
<accession>A0A1L5PV84</accession>
<dbReference type="PROSITE" id="PS50005">
    <property type="entry name" value="TPR"/>
    <property type="match status" value="2"/>
</dbReference>
<keyword evidence="1" id="KW-0802">TPR repeat</keyword>
<feature type="repeat" description="TPR" evidence="1">
    <location>
        <begin position="48"/>
        <end position="81"/>
    </location>
</feature>
<evidence type="ECO:0000256" key="1">
    <source>
        <dbReference type="PROSITE-ProRule" id="PRU00339"/>
    </source>
</evidence>
<dbReference type="AlphaFoldDB" id="A0A1L5PV84"/>
<dbReference type="EMBL" id="CP018743">
    <property type="protein sequence ID" value="APO84069.1"/>
    <property type="molecule type" value="Genomic_DNA"/>
</dbReference>
<sequence>MNRISLLLTMIAVLSGCQSTGPDLNGVRSVYSGGNSVLYQVQSQSNSPDQAMQMAAMAYQAGDLDQALYQYLRVLELAPERQEALVWVGRIHRERGNNQLAEMAFTEVLSKAPENPDALTEMGLLNLSMRKHEQAKVMLLKAVAVDQKRFAKDPANTQTGAAALRVDSKSPLKAYNGLGVLADLADNFAEAQTYYRLAELIDPHSALVQNSLGYSYYMAGQWADAELRYKRGVSYDGTYKPLWRNYGLLLARMGRYEEAVSAFEQVEKRAEASNDVGYVCLVEGKLDVAEQFFRSAIELSPGHYPVAWENLNRVQQIRQIRQLGGDVAMPEPVAVGPAVQVTTASAP</sequence>
<dbReference type="Pfam" id="PF13432">
    <property type="entry name" value="TPR_16"/>
    <property type="match status" value="2"/>
</dbReference>
<evidence type="ECO:0000313" key="2">
    <source>
        <dbReference type="EMBL" id="APO84069.1"/>
    </source>
</evidence>
<dbReference type="PANTHER" id="PTHR12558:SF13">
    <property type="entry name" value="CELL DIVISION CYCLE PROTEIN 27 HOMOLOG"/>
    <property type="match status" value="1"/>
</dbReference>
<dbReference type="RefSeq" id="WP_075046190.1">
    <property type="nucleotide sequence ID" value="NZ_CP018743.1"/>
</dbReference>